<dbReference type="GeneID" id="54556816"/>
<organism evidence="5 6">
    <name type="scientific">Zasmidium cellare ATCC 36951</name>
    <dbReference type="NCBI Taxonomy" id="1080233"/>
    <lineage>
        <taxon>Eukaryota</taxon>
        <taxon>Fungi</taxon>
        <taxon>Dikarya</taxon>
        <taxon>Ascomycota</taxon>
        <taxon>Pezizomycotina</taxon>
        <taxon>Dothideomycetes</taxon>
        <taxon>Dothideomycetidae</taxon>
        <taxon>Mycosphaerellales</taxon>
        <taxon>Mycosphaerellaceae</taxon>
        <taxon>Zasmidium</taxon>
    </lineage>
</organism>
<dbReference type="Gene3D" id="2.60.120.10">
    <property type="entry name" value="Jelly Rolls"/>
    <property type="match status" value="1"/>
</dbReference>
<dbReference type="AlphaFoldDB" id="A0A6A6D493"/>
<dbReference type="CDD" id="cd02216">
    <property type="entry name" value="cupin_GDO-like_N"/>
    <property type="match status" value="1"/>
</dbReference>
<feature type="domain" description="Cupin type-2" evidence="4">
    <location>
        <begin position="104"/>
        <end position="171"/>
    </location>
</feature>
<dbReference type="InterPro" id="IPR011051">
    <property type="entry name" value="RmlC_Cupin_sf"/>
</dbReference>
<accession>A0A6A6D493</accession>
<dbReference type="InterPro" id="IPR013096">
    <property type="entry name" value="Cupin_2"/>
</dbReference>
<dbReference type="EMBL" id="ML993579">
    <property type="protein sequence ID" value="KAF2173953.1"/>
    <property type="molecule type" value="Genomic_DNA"/>
</dbReference>
<evidence type="ECO:0000259" key="4">
    <source>
        <dbReference type="Pfam" id="PF07883"/>
    </source>
</evidence>
<evidence type="ECO:0000313" key="5">
    <source>
        <dbReference type="EMBL" id="KAF2173953.1"/>
    </source>
</evidence>
<name>A0A6A6D493_ZASCE</name>
<evidence type="ECO:0000256" key="2">
    <source>
        <dbReference type="ARBA" id="ARBA00023002"/>
    </source>
</evidence>
<dbReference type="SUPFAM" id="SSF51182">
    <property type="entry name" value="RmlC-like cupins"/>
    <property type="match status" value="1"/>
</dbReference>
<dbReference type="PANTHER" id="PTHR41517:SF1">
    <property type="entry name" value="CUPIN"/>
    <property type="match status" value="1"/>
</dbReference>
<keyword evidence="2" id="KW-0560">Oxidoreductase</keyword>
<gene>
    <name evidence="5" type="ORF">M409DRAFT_16223</name>
</gene>
<proteinExistence type="predicted"/>
<evidence type="ECO:0000256" key="1">
    <source>
        <dbReference type="ARBA" id="ARBA00022964"/>
    </source>
</evidence>
<feature type="compositionally biased region" description="Polar residues" evidence="3">
    <location>
        <begin position="1"/>
        <end position="17"/>
    </location>
</feature>
<evidence type="ECO:0000256" key="3">
    <source>
        <dbReference type="SAM" id="MobiDB-lite"/>
    </source>
</evidence>
<dbReference type="InterPro" id="IPR014710">
    <property type="entry name" value="RmlC-like_jellyroll"/>
</dbReference>
<dbReference type="GO" id="GO:0051213">
    <property type="term" value="F:dioxygenase activity"/>
    <property type="evidence" value="ECO:0007669"/>
    <property type="project" value="UniProtKB-KW"/>
</dbReference>
<feature type="region of interest" description="Disordered" evidence="3">
    <location>
        <begin position="1"/>
        <end position="20"/>
    </location>
</feature>
<dbReference type="Proteomes" id="UP000799537">
    <property type="component" value="Unassembled WGS sequence"/>
</dbReference>
<sequence>MASTTNTTTASVQPVDSKTQRKKSLLADLDTLNVAPLWAQMKRVNPPLPKPNAIPFVWRYDQLRPKLMQAGELISEQEAERRVLMLINPKTDIPCTTDTIFGGLQLVIPNETAPAHRHTAFAMRFIIEGTGGFTAVDGQRINMDRGDVILTPSWTWHDHGKDGSGPMIWLDGLDVPSFKHFPVHFVEHFEKARYPATTVEKAECPIVFPWAGMKGQLDGVVGTWATSRYLDSKGGEVSKTLGSAAERLDGGATSPARQETASIVYHVTEGSGQSEVGEQVITWKRGDTFCVPCWYKYTHHASPGERVYLYRFDDRPMIKALGFYRADSVEEIENV</sequence>
<protein>
    <recommendedName>
        <fullName evidence="4">Cupin type-2 domain-containing protein</fullName>
    </recommendedName>
</protein>
<dbReference type="InterPro" id="IPR047183">
    <property type="entry name" value="GDO-like"/>
</dbReference>
<dbReference type="PANTHER" id="PTHR41517">
    <property type="entry name" value="1,2-DIOXYGENASE PROTEIN-RELATED"/>
    <property type="match status" value="1"/>
</dbReference>
<evidence type="ECO:0000313" key="6">
    <source>
        <dbReference type="Proteomes" id="UP000799537"/>
    </source>
</evidence>
<keyword evidence="1" id="KW-0223">Dioxygenase</keyword>
<dbReference type="CDD" id="cd06992">
    <property type="entry name" value="cupin_GDO-like_C"/>
    <property type="match status" value="1"/>
</dbReference>
<dbReference type="RefSeq" id="XP_033674842.1">
    <property type="nucleotide sequence ID" value="XM_033803544.1"/>
</dbReference>
<dbReference type="Pfam" id="PF07883">
    <property type="entry name" value="Cupin_2"/>
    <property type="match status" value="1"/>
</dbReference>
<reference evidence="5" key="1">
    <citation type="journal article" date="2020" name="Stud. Mycol.">
        <title>101 Dothideomycetes genomes: a test case for predicting lifestyles and emergence of pathogens.</title>
        <authorList>
            <person name="Haridas S."/>
            <person name="Albert R."/>
            <person name="Binder M."/>
            <person name="Bloem J."/>
            <person name="Labutti K."/>
            <person name="Salamov A."/>
            <person name="Andreopoulos B."/>
            <person name="Baker S."/>
            <person name="Barry K."/>
            <person name="Bills G."/>
            <person name="Bluhm B."/>
            <person name="Cannon C."/>
            <person name="Castanera R."/>
            <person name="Culley D."/>
            <person name="Daum C."/>
            <person name="Ezra D."/>
            <person name="Gonzalez J."/>
            <person name="Henrissat B."/>
            <person name="Kuo A."/>
            <person name="Liang C."/>
            <person name="Lipzen A."/>
            <person name="Lutzoni F."/>
            <person name="Magnuson J."/>
            <person name="Mondo S."/>
            <person name="Nolan M."/>
            <person name="Ohm R."/>
            <person name="Pangilinan J."/>
            <person name="Park H.-J."/>
            <person name="Ramirez L."/>
            <person name="Alfaro M."/>
            <person name="Sun H."/>
            <person name="Tritt A."/>
            <person name="Yoshinaga Y."/>
            <person name="Zwiers L.-H."/>
            <person name="Turgeon B."/>
            <person name="Goodwin S."/>
            <person name="Spatafora J."/>
            <person name="Crous P."/>
            <person name="Grigoriev I."/>
        </authorList>
    </citation>
    <scope>NUCLEOTIDE SEQUENCE</scope>
    <source>
        <strain evidence="5">ATCC 36951</strain>
    </source>
</reference>
<keyword evidence="6" id="KW-1185">Reference proteome</keyword>
<dbReference type="OrthoDB" id="2205143at2759"/>